<keyword evidence="2" id="KW-0732">Signal</keyword>
<evidence type="ECO:0000313" key="4">
    <source>
        <dbReference type="Proteomes" id="UP001530400"/>
    </source>
</evidence>
<dbReference type="EMBL" id="JALLPJ020001210">
    <property type="protein sequence ID" value="KAL3774107.1"/>
    <property type="molecule type" value="Genomic_DNA"/>
</dbReference>
<evidence type="ECO:0000313" key="3">
    <source>
        <dbReference type="EMBL" id="KAL3774107.1"/>
    </source>
</evidence>
<feature type="signal peptide" evidence="2">
    <location>
        <begin position="1"/>
        <end position="31"/>
    </location>
</feature>
<accession>A0ABD3NDU3</accession>
<organism evidence="3 4">
    <name type="scientific">Cyclotella atomus</name>
    <dbReference type="NCBI Taxonomy" id="382360"/>
    <lineage>
        <taxon>Eukaryota</taxon>
        <taxon>Sar</taxon>
        <taxon>Stramenopiles</taxon>
        <taxon>Ochrophyta</taxon>
        <taxon>Bacillariophyta</taxon>
        <taxon>Coscinodiscophyceae</taxon>
        <taxon>Thalassiosirophycidae</taxon>
        <taxon>Stephanodiscales</taxon>
        <taxon>Stephanodiscaceae</taxon>
        <taxon>Cyclotella</taxon>
    </lineage>
</organism>
<gene>
    <name evidence="3" type="ORF">ACHAWO_008503</name>
</gene>
<dbReference type="AlphaFoldDB" id="A0ABD3NDU3"/>
<evidence type="ECO:0000256" key="2">
    <source>
        <dbReference type="SAM" id="SignalP"/>
    </source>
</evidence>
<proteinExistence type="predicted"/>
<reference evidence="3 4" key="1">
    <citation type="submission" date="2024-10" db="EMBL/GenBank/DDBJ databases">
        <title>Updated reference genomes for cyclostephanoid diatoms.</title>
        <authorList>
            <person name="Roberts W.R."/>
            <person name="Alverson A.J."/>
        </authorList>
    </citation>
    <scope>NUCLEOTIDE SEQUENCE [LARGE SCALE GENOMIC DNA]</scope>
    <source>
        <strain evidence="3 4">AJA010-31</strain>
    </source>
</reference>
<evidence type="ECO:0000256" key="1">
    <source>
        <dbReference type="SAM" id="MobiDB-lite"/>
    </source>
</evidence>
<sequence length="225" mass="23830">MTATASIHKTLSISRVCLLVLTLAVLSTSNANNELQKGVERRTMADAFYEHKQVYNQRRMRMGATKTRGSRGEMRTVSERGGGGGRNRNSDGMSVKARGGRDGIRTRGGRNVDGVRIGARGKNADGTSKNGNRGIDAVDGEVSVRGAGRGGGNNRLRGRDAGKNRTKTPRVGKNNNDGEHPGNSRVNTRKNGESMASAVLKAGINLVPVESSANTSTKGKRKGGN</sequence>
<protein>
    <submittedName>
        <fullName evidence="3">Uncharacterized protein</fullName>
    </submittedName>
</protein>
<keyword evidence="4" id="KW-1185">Reference proteome</keyword>
<name>A0ABD3NDU3_9STRA</name>
<feature type="chain" id="PRO_5044762901" evidence="2">
    <location>
        <begin position="32"/>
        <end position="225"/>
    </location>
</feature>
<feature type="region of interest" description="Disordered" evidence="1">
    <location>
        <begin position="63"/>
        <end position="190"/>
    </location>
</feature>
<comment type="caution">
    <text evidence="3">The sequence shown here is derived from an EMBL/GenBank/DDBJ whole genome shotgun (WGS) entry which is preliminary data.</text>
</comment>
<dbReference type="Proteomes" id="UP001530400">
    <property type="component" value="Unassembled WGS sequence"/>
</dbReference>